<keyword evidence="5" id="KW-0539">Nucleus</keyword>
<reference evidence="9" key="1">
    <citation type="submission" date="2023-01" db="EMBL/GenBank/DDBJ databases">
        <title>Key to firefly adult light organ development and bioluminescence: homeobox transcription factors regulate luciferase expression and transportation to peroxisome.</title>
        <authorList>
            <person name="Fu X."/>
        </authorList>
    </citation>
    <scope>NUCLEOTIDE SEQUENCE [LARGE SCALE GENOMIC DNA]</scope>
</reference>
<evidence type="ECO:0000256" key="3">
    <source>
        <dbReference type="ARBA" id="ARBA00022552"/>
    </source>
</evidence>
<evidence type="ECO:0000256" key="5">
    <source>
        <dbReference type="ARBA" id="ARBA00023242"/>
    </source>
</evidence>
<protein>
    <recommendedName>
        <fullName evidence="10">U3 small nucleolar RNA-associated protein 6 homolog</fullName>
    </recommendedName>
</protein>
<dbReference type="GO" id="GO:0034388">
    <property type="term" value="C:Pwp2p-containing subcomplex of 90S preribosome"/>
    <property type="evidence" value="ECO:0007669"/>
    <property type="project" value="TreeGrafter"/>
</dbReference>
<dbReference type="InterPro" id="IPR055347">
    <property type="entry name" value="UTP6_N"/>
</dbReference>
<dbReference type="InterPro" id="IPR011990">
    <property type="entry name" value="TPR-like_helical_dom_sf"/>
</dbReference>
<accession>A0AAN7PU44</accession>
<evidence type="ECO:0000313" key="9">
    <source>
        <dbReference type="Proteomes" id="UP001353858"/>
    </source>
</evidence>
<evidence type="ECO:0000256" key="2">
    <source>
        <dbReference type="ARBA" id="ARBA00010734"/>
    </source>
</evidence>
<dbReference type="Proteomes" id="UP001353858">
    <property type="component" value="Unassembled WGS sequence"/>
</dbReference>
<comment type="subcellular location">
    <subcellularLocation>
        <location evidence="1">Nucleus</location>
        <location evidence="1">Nucleolus</location>
    </subcellularLocation>
</comment>
<name>A0AAN7PU44_9COLE</name>
<evidence type="ECO:0000256" key="4">
    <source>
        <dbReference type="ARBA" id="ARBA00022737"/>
    </source>
</evidence>
<evidence type="ECO:0000259" key="6">
    <source>
        <dbReference type="Pfam" id="PF08640"/>
    </source>
</evidence>
<keyword evidence="4" id="KW-0677">Repeat</keyword>
<evidence type="ECO:0000313" key="8">
    <source>
        <dbReference type="EMBL" id="KAK4877294.1"/>
    </source>
</evidence>
<comment type="caution">
    <text evidence="8">The sequence shown here is derived from an EMBL/GenBank/DDBJ whole genome shotgun (WGS) entry which is preliminary data.</text>
</comment>
<evidence type="ECO:0008006" key="10">
    <source>
        <dbReference type="Google" id="ProtNLM"/>
    </source>
</evidence>
<dbReference type="EMBL" id="JARPUR010000004">
    <property type="protein sequence ID" value="KAK4877294.1"/>
    <property type="molecule type" value="Genomic_DNA"/>
</dbReference>
<comment type="similarity">
    <text evidence="2">Belongs to the UTP6 family.</text>
</comment>
<sequence length="581" mass="68975">MTDVVQKRLESMHEEIEEMRRVKLFSIEETRIILKRRKEFEHKIYAMAKDLKSYEDYITYERCLLKDIQLRRDKLKIGEKRNSIEHKIIKRIKVLYECAMQRFPTDVSVFLAFVKFCKKVNYINAAVETIAKMIKLHTDKPEVWKIAAGFHAYDRKDVNTAMMMLLKAIEIHKDCKILYKEIISVEIFNTVNNNSEIKKSVERLKEIMHTIFANINDLSFYIDTLTQLEEHACTIEVQDMIIKKLMKDYIDNELVWHTLAQRERKGLHYDPEEKSENTTESQLNTRTPKAKLNACFAKYKEGLEKVSDNVKKNLWCMYLDFLIELQQDTLGGATVLKNSTLKQALNEAYIDEALKEKHFVSWLEVIPEEDALEIAEKGTHTFPQSVDLWQVRFKLQVLKGDSSKVDQVFKLAIKNLKEKGLPLWLSILRYHYLSSRRDYVELIYRDGIKQPKEISDRLKPRYLEWICYEHGIETARKVYKELAVQKPYCKELHKMMAKLEGLQVGYDFNHWEEVHELACKQFGKEDVDVWIKYIKFYVHYYREHPNSGERVVQICNRAEEALPKTLIFEFLTRYSKLKESS</sequence>
<evidence type="ECO:0000259" key="7">
    <source>
        <dbReference type="Pfam" id="PF24892"/>
    </source>
</evidence>
<dbReference type="PANTHER" id="PTHR23271:SF1">
    <property type="entry name" value="U3 SMALL NUCLEOLAR RNA-ASSOCIATED PROTEIN 6 HOMOLOG"/>
    <property type="match status" value="1"/>
</dbReference>
<dbReference type="InterPro" id="IPR056907">
    <property type="entry name" value="UTP6_C"/>
</dbReference>
<dbReference type="SUPFAM" id="SSF48452">
    <property type="entry name" value="TPR-like"/>
    <property type="match status" value="1"/>
</dbReference>
<dbReference type="InterPro" id="IPR003107">
    <property type="entry name" value="HAT"/>
</dbReference>
<dbReference type="GO" id="GO:0000462">
    <property type="term" value="P:maturation of SSU-rRNA from tricistronic rRNA transcript (SSU-rRNA, 5.8S rRNA, LSU-rRNA)"/>
    <property type="evidence" value="ECO:0007669"/>
    <property type="project" value="InterPro"/>
</dbReference>
<dbReference type="Pfam" id="PF08640">
    <property type="entry name" value="U3_assoc_6"/>
    <property type="match status" value="1"/>
</dbReference>
<dbReference type="AlphaFoldDB" id="A0AAN7PU44"/>
<dbReference type="GO" id="GO:0030515">
    <property type="term" value="F:snoRNA binding"/>
    <property type="evidence" value="ECO:0007669"/>
    <property type="project" value="InterPro"/>
</dbReference>
<dbReference type="SMART" id="SM00386">
    <property type="entry name" value="HAT"/>
    <property type="match status" value="4"/>
</dbReference>
<feature type="domain" description="U3 small nucleolar RNA-associated protein 6 N-terminal" evidence="6">
    <location>
        <begin position="9"/>
        <end position="91"/>
    </location>
</feature>
<dbReference type="GO" id="GO:0032040">
    <property type="term" value="C:small-subunit processome"/>
    <property type="evidence" value="ECO:0007669"/>
    <property type="project" value="TreeGrafter"/>
</dbReference>
<dbReference type="Gene3D" id="1.25.40.10">
    <property type="entry name" value="Tetratricopeptide repeat domain"/>
    <property type="match status" value="3"/>
</dbReference>
<dbReference type="InterPro" id="IPR013949">
    <property type="entry name" value="Utp6"/>
</dbReference>
<keyword evidence="3" id="KW-0698">rRNA processing</keyword>
<keyword evidence="9" id="KW-1185">Reference proteome</keyword>
<organism evidence="8 9">
    <name type="scientific">Aquatica leii</name>
    <dbReference type="NCBI Taxonomy" id="1421715"/>
    <lineage>
        <taxon>Eukaryota</taxon>
        <taxon>Metazoa</taxon>
        <taxon>Ecdysozoa</taxon>
        <taxon>Arthropoda</taxon>
        <taxon>Hexapoda</taxon>
        <taxon>Insecta</taxon>
        <taxon>Pterygota</taxon>
        <taxon>Neoptera</taxon>
        <taxon>Endopterygota</taxon>
        <taxon>Coleoptera</taxon>
        <taxon>Polyphaga</taxon>
        <taxon>Elateriformia</taxon>
        <taxon>Elateroidea</taxon>
        <taxon>Lampyridae</taxon>
        <taxon>Luciolinae</taxon>
        <taxon>Aquatica</taxon>
    </lineage>
</organism>
<dbReference type="PANTHER" id="PTHR23271">
    <property type="entry name" value="HEPATOCELLULAR CARCINOMA-ASSOCIATED ANTIGEN 66"/>
    <property type="match status" value="1"/>
</dbReference>
<proteinExistence type="inferred from homology"/>
<gene>
    <name evidence="8" type="ORF">RN001_009800</name>
</gene>
<feature type="domain" description="U3 small nucleolar RNA-associated protein 6 homolog C-terminal" evidence="7">
    <location>
        <begin position="294"/>
        <end position="559"/>
    </location>
</feature>
<dbReference type="Pfam" id="PF24892">
    <property type="entry name" value="UTP6_C"/>
    <property type="match status" value="1"/>
</dbReference>
<evidence type="ECO:0000256" key="1">
    <source>
        <dbReference type="ARBA" id="ARBA00004604"/>
    </source>
</evidence>